<evidence type="ECO:0000256" key="6">
    <source>
        <dbReference type="ARBA" id="ARBA00023288"/>
    </source>
</evidence>
<comment type="subcellular location">
    <subcellularLocation>
        <location evidence="1">Cell membrane</location>
        <topology evidence="1">Lipid-anchor</topology>
        <orientation evidence="1">Cytoplasmic side</orientation>
    </subcellularLocation>
</comment>
<evidence type="ECO:0000256" key="3">
    <source>
        <dbReference type="ARBA" id="ARBA00022553"/>
    </source>
</evidence>
<feature type="region of interest" description="Disordered" evidence="7">
    <location>
        <begin position="818"/>
        <end position="843"/>
    </location>
</feature>
<proteinExistence type="predicted"/>
<feature type="region of interest" description="Disordered" evidence="7">
    <location>
        <begin position="590"/>
        <end position="609"/>
    </location>
</feature>
<dbReference type="Proteomes" id="UP000694569">
    <property type="component" value="Unplaced"/>
</dbReference>
<accession>A0A8C5M1D5</accession>
<evidence type="ECO:0000256" key="5">
    <source>
        <dbReference type="ARBA" id="ARBA00023136"/>
    </source>
</evidence>
<protein>
    <submittedName>
        <fullName evidence="8">PALM2 and AKAP2 fusion</fullName>
    </submittedName>
</protein>
<feature type="compositionally biased region" description="Basic and acidic residues" evidence="7">
    <location>
        <begin position="947"/>
        <end position="960"/>
    </location>
</feature>
<evidence type="ECO:0000256" key="2">
    <source>
        <dbReference type="ARBA" id="ARBA00022475"/>
    </source>
</evidence>
<dbReference type="GO" id="GO:0005886">
    <property type="term" value="C:plasma membrane"/>
    <property type="evidence" value="ECO:0007669"/>
    <property type="project" value="UniProtKB-SubCell"/>
</dbReference>
<gene>
    <name evidence="8" type="primary">PALM2AKAP2</name>
</gene>
<dbReference type="PANTHER" id="PTHR10498">
    <property type="entry name" value="PARALEMMIN-RELATED"/>
    <property type="match status" value="1"/>
</dbReference>
<keyword evidence="3" id="KW-0597">Phosphoprotein</keyword>
<dbReference type="PANTHER" id="PTHR10498:SF10">
    <property type="entry name" value="PALM2 AND AKAP2 FUSION-RELATED"/>
    <property type="match status" value="1"/>
</dbReference>
<keyword evidence="2" id="KW-1003">Cell membrane</keyword>
<feature type="region of interest" description="Disordered" evidence="7">
    <location>
        <begin position="926"/>
        <end position="965"/>
    </location>
</feature>
<dbReference type="GO" id="GO:0008360">
    <property type="term" value="P:regulation of cell shape"/>
    <property type="evidence" value="ECO:0007669"/>
    <property type="project" value="InterPro"/>
</dbReference>
<feature type="compositionally biased region" description="Low complexity" evidence="7">
    <location>
        <begin position="926"/>
        <end position="936"/>
    </location>
</feature>
<feature type="region of interest" description="Disordered" evidence="7">
    <location>
        <begin position="469"/>
        <end position="492"/>
    </location>
</feature>
<dbReference type="Pfam" id="PF03285">
    <property type="entry name" value="Paralemmin"/>
    <property type="match status" value="1"/>
</dbReference>
<sequence length="1172" mass="131398">MYKMHASPVTQSNFCHVQYHCAYRPEKYAMEINVEKDRKTGETRILSTSEIDPEGVHQRGVKVYDDGNKVVYEVHHAGTVVENGVHKLSTRDVDNLIQKTAQTNVIRGQEIETLPGRTIIFEGNPIQGKEQVHFKEAKLELVHKSNKGLPTNSGNQNARSGRNELIEATLEQPVTMIFMGYQNIDDDEETKKVLGFDDTIKAELVLIDEDDEKSLREKTVTDVSTMDGNAAELVSGKLLTETTEPSSPEGKEESLATDPVPEPKKKSVQFKDLEEIIERGNYDSQVTKPQITEDDIKLKNSRDQNSAKHPDPETCILSSEETMEVEVQTLEHRGVTLITPHDPDDNQTFLLCVNTSQNGLKDRHESIDSDVAKEIRYLDEVLEANCCDTSTDTPFNGSSPEPMTIIVDGSGPFVSVTSEPFTSDVETTISVDQKKPPVVEMYESAEETEPLKINGHSQIDIKHEAAEVFPYPASPNSSNSSRRSSKDGEMTPKVIKKEAKFELRAFHEEKKPSKLFEDFNERDHIRVRKVRPTEEVQELEKERLELIRSQAVKKNPGIATKWWNPPQEKTLEEQLESDNLESHLRYKERKQKLQQQANSPPPIKSNPTQVIPSAQTTVNKEDIVTEQIDFSAARKQFLNFENTSQPSFKAPSKRSITTNLYSIKPFYKASHGPNPQASITVTNQSTPGADTVQGESDEMPLLKAEKVNCISEDQQLDSQGYLTESPTEFLSATATLTVVRDDENDVTDRFSKSVTISSFPEELDSGLDDLSLKSQDTTIMETLSNDFSMDNISDSGASIEMMNALHENSLGDISLPQTPLADETPTEYTLEKNSKSLSDQGFYSPSSTLRESIPIDDPLEYHAGILVHNVIQQALAEKAGLVSSCNETEGLLDHKYVEEETVEEPRVITTSPTQLIIPESSHDSVFVPPQVSSPVQDNKGVTVTSRTPEKDKERRPEKLPEPLSIPSEIDNTVEEIKQESYFSKYSQAAELRSTASILATQESEISVGPFKLRSKKQRTLSMIEEEIRAAQEREQELKKQRQSLSNPQSPSGKNQSIVATRTVSYKTAPGKIEKVRTPTSPKGECFPTQPDALLEEGAGSQRPKNLMQTLMDDFETHKSKRRDRMDDSSYTSKILSYRVTSEVLEAVRVNRRKSALALRWEAGIYANREEDE</sequence>
<organism evidence="8 9">
    <name type="scientific">Leptobrachium leishanense</name>
    <name type="common">Leishan spiny toad</name>
    <dbReference type="NCBI Taxonomy" id="445787"/>
    <lineage>
        <taxon>Eukaryota</taxon>
        <taxon>Metazoa</taxon>
        <taxon>Chordata</taxon>
        <taxon>Craniata</taxon>
        <taxon>Vertebrata</taxon>
        <taxon>Euteleostomi</taxon>
        <taxon>Amphibia</taxon>
        <taxon>Batrachia</taxon>
        <taxon>Anura</taxon>
        <taxon>Pelobatoidea</taxon>
        <taxon>Megophryidae</taxon>
        <taxon>Leptobrachium</taxon>
    </lineage>
</organism>
<evidence type="ECO:0000256" key="7">
    <source>
        <dbReference type="SAM" id="MobiDB-lite"/>
    </source>
</evidence>
<dbReference type="GeneTree" id="ENSGT00930000151059"/>
<feature type="compositionally biased region" description="Polar residues" evidence="7">
    <location>
        <begin position="1043"/>
        <end position="1062"/>
    </location>
</feature>
<evidence type="ECO:0000313" key="8">
    <source>
        <dbReference type="Ensembl" id="ENSLLEP00000005531.1"/>
    </source>
</evidence>
<dbReference type="OrthoDB" id="9941155at2759"/>
<dbReference type="InterPro" id="IPR004965">
    <property type="entry name" value="Paralemmin"/>
</dbReference>
<name>A0A8C5M1D5_9ANUR</name>
<reference evidence="8" key="2">
    <citation type="submission" date="2025-09" db="UniProtKB">
        <authorList>
            <consortium name="Ensembl"/>
        </authorList>
    </citation>
    <scope>IDENTIFICATION</scope>
</reference>
<feature type="region of interest" description="Disordered" evidence="7">
    <location>
        <begin position="234"/>
        <end position="267"/>
    </location>
</feature>
<keyword evidence="9" id="KW-1185">Reference proteome</keyword>
<keyword evidence="5" id="KW-0472">Membrane</keyword>
<keyword evidence="6" id="KW-0449">Lipoprotein</keyword>
<evidence type="ECO:0000256" key="4">
    <source>
        <dbReference type="ARBA" id="ARBA00023054"/>
    </source>
</evidence>
<evidence type="ECO:0000313" key="9">
    <source>
        <dbReference type="Proteomes" id="UP000694569"/>
    </source>
</evidence>
<dbReference type="AlphaFoldDB" id="A0A8C5M1D5"/>
<evidence type="ECO:0000256" key="1">
    <source>
        <dbReference type="ARBA" id="ARBA00004342"/>
    </source>
</evidence>
<reference evidence="8" key="1">
    <citation type="submission" date="2025-08" db="UniProtKB">
        <authorList>
            <consortium name="Ensembl"/>
        </authorList>
    </citation>
    <scope>IDENTIFICATION</scope>
</reference>
<feature type="region of interest" description="Disordered" evidence="7">
    <location>
        <begin position="1031"/>
        <end position="1062"/>
    </location>
</feature>
<dbReference type="Ensembl" id="ENSLLET00000005772.1">
    <property type="protein sequence ID" value="ENSLLEP00000005531.1"/>
    <property type="gene ID" value="ENSLLEG00000003461.1"/>
</dbReference>
<keyword evidence="4" id="KW-0175">Coiled coil</keyword>